<gene>
    <name evidence="2" type="ORF">FJD37_22660</name>
</gene>
<dbReference type="AlphaFoldDB" id="A0A5C5PTF6"/>
<proteinExistence type="predicted"/>
<dbReference type="OrthoDB" id="6026926at2"/>
<accession>A0A5C5PTF6</accession>
<keyword evidence="1" id="KW-0812">Transmembrane</keyword>
<feature type="transmembrane region" description="Helical" evidence="1">
    <location>
        <begin position="45"/>
        <end position="63"/>
    </location>
</feature>
<organism evidence="2 3">
    <name type="scientific">Pseudomonas saxonica</name>
    <dbReference type="NCBI Taxonomy" id="2600598"/>
    <lineage>
        <taxon>Bacteria</taxon>
        <taxon>Pseudomonadati</taxon>
        <taxon>Pseudomonadota</taxon>
        <taxon>Gammaproteobacteria</taxon>
        <taxon>Pseudomonadales</taxon>
        <taxon>Pseudomonadaceae</taxon>
        <taxon>Pseudomonas</taxon>
    </lineage>
</organism>
<dbReference type="EMBL" id="VFIP01000074">
    <property type="protein sequence ID" value="TWR80614.1"/>
    <property type="molecule type" value="Genomic_DNA"/>
</dbReference>
<dbReference type="Pfam" id="PF11804">
    <property type="entry name" value="DUF3325"/>
    <property type="match status" value="1"/>
</dbReference>
<dbReference type="InterPro" id="IPR021762">
    <property type="entry name" value="DUF3325"/>
</dbReference>
<feature type="transmembrane region" description="Helical" evidence="1">
    <location>
        <begin position="6"/>
        <end position="24"/>
    </location>
</feature>
<name>A0A5C5PTF6_9PSED</name>
<protein>
    <submittedName>
        <fullName evidence="2">DUF3325 domain-containing protein</fullName>
    </submittedName>
</protein>
<keyword evidence="1" id="KW-0472">Membrane</keyword>
<dbReference type="RefSeq" id="WP_146427627.1">
    <property type="nucleotide sequence ID" value="NZ_VFIP01000074.1"/>
</dbReference>
<dbReference type="Proteomes" id="UP000317901">
    <property type="component" value="Unassembled WGS sequence"/>
</dbReference>
<feature type="transmembrane region" description="Helical" evidence="1">
    <location>
        <begin position="93"/>
        <end position="110"/>
    </location>
</feature>
<evidence type="ECO:0000313" key="3">
    <source>
        <dbReference type="Proteomes" id="UP000317901"/>
    </source>
</evidence>
<comment type="caution">
    <text evidence="2">The sequence shown here is derived from an EMBL/GenBank/DDBJ whole genome shotgun (WGS) entry which is preliminary data.</text>
</comment>
<feature type="transmembrane region" description="Helical" evidence="1">
    <location>
        <begin position="69"/>
        <end position="86"/>
    </location>
</feature>
<sequence length="111" mass="12352">MAGHFFAALACAYIAMLALCQGLERHYKQVWHTAPSPRLRRLLRGGGWLSLALSFYFSGQAWGWAMGPVGWFGLISLSGFALLMLLPYRPRLAVWLPVSFAPIWAVGVMLL</sequence>
<evidence type="ECO:0000256" key="1">
    <source>
        <dbReference type="SAM" id="Phobius"/>
    </source>
</evidence>
<reference evidence="2 3" key="1">
    <citation type="submission" date="2019-06" db="EMBL/GenBank/DDBJ databases">
        <title>Pseudomonas bimorpha sp. nov. isolated from bovine raw milk and skim milk concentrate.</title>
        <authorList>
            <person name="Hofmann K."/>
            <person name="Huptas C."/>
            <person name="Doll E."/>
            <person name="Scherer S."/>
            <person name="Wenning M."/>
        </authorList>
    </citation>
    <scope>NUCLEOTIDE SEQUENCE [LARGE SCALE GENOMIC DNA]</scope>
    <source>
        <strain evidence="2 3">DSM 108990</strain>
    </source>
</reference>
<evidence type="ECO:0000313" key="2">
    <source>
        <dbReference type="EMBL" id="TWR80614.1"/>
    </source>
</evidence>
<keyword evidence="1" id="KW-1133">Transmembrane helix</keyword>